<proteinExistence type="predicted"/>
<reference evidence="2" key="2">
    <citation type="journal article" date="2015" name="Data Brief">
        <title>Shoot transcriptome of the giant reed, Arundo donax.</title>
        <authorList>
            <person name="Barrero R.A."/>
            <person name="Guerrero F.D."/>
            <person name="Moolhuijzen P."/>
            <person name="Goolsby J.A."/>
            <person name="Tidwell J."/>
            <person name="Bellgard S.E."/>
            <person name="Bellgard M.I."/>
        </authorList>
    </citation>
    <scope>NUCLEOTIDE SEQUENCE</scope>
    <source>
        <tissue evidence="2">Shoot tissue taken approximately 20 cm above the soil surface</tissue>
    </source>
</reference>
<protein>
    <submittedName>
        <fullName evidence="2">Uncharacterized protein</fullName>
    </submittedName>
</protein>
<feature type="region of interest" description="Disordered" evidence="1">
    <location>
        <begin position="48"/>
        <end position="67"/>
    </location>
</feature>
<evidence type="ECO:0000313" key="2">
    <source>
        <dbReference type="EMBL" id="JAD34997.1"/>
    </source>
</evidence>
<reference evidence="2" key="1">
    <citation type="submission" date="2014-09" db="EMBL/GenBank/DDBJ databases">
        <authorList>
            <person name="Magalhaes I.L.F."/>
            <person name="Oliveira U."/>
            <person name="Santos F.R."/>
            <person name="Vidigal T.H.D.A."/>
            <person name="Brescovit A.D."/>
            <person name="Santos A.J."/>
        </authorList>
    </citation>
    <scope>NUCLEOTIDE SEQUENCE</scope>
    <source>
        <tissue evidence="2">Shoot tissue taken approximately 20 cm above the soil surface</tissue>
    </source>
</reference>
<organism evidence="2">
    <name type="scientific">Arundo donax</name>
    <name type="common">Giant reed</name>
    <name type="synonym">Donax arundinaceus</name>
    <dbReference type="NCBI Taxonomy" id="35708"/>
    <lineage>
        <taxon>Eukaryota</taxon>
        <taxon>Viridiplantae</taxon>
        <taxon>Streptophyta</taxon>
        <taxon>Embryophyta</taxon>
        <taxon>Tracheophyta</taxon>
        <taxon>Spermatophyta</taxon>
        <taxon>Magnoliopsida</taxon>
        <taxon>Liliopsida</taxon>
        <taxon>Poales</taxon>
        <taxon>Poaceae</taxon>
        <taxon>PACMAD clade</taxon>
        <taxon>Arundinoideae</taxon>
        <taxon>Arundineae</taxon>
        <taxon>Arundo</taxon>
    </lineage>
</organism>
<sequence>MHSSFYLDGLDMNTASRNKSCIKIWGGVVMKRSLTSPLQRRGSVLPLRGRWKKGSKGQNPVGMRGSSLAKSASEWLVAQRRNPEGSMARREHAICHSCRGSEGAA</sequence>
<accession>A0A0A8ZJH0</accession>
<name>A0A0A8ZJH0_ARUDO</name>
<dbReference type="AlphaFoldDB" id="A0A0A8ZJH0"/>
<evidence type="ECO:0000256" key="1">
    <source>
        <dbReference type="SAM" id="MobiDB-lite"/>
    </source>
</evidence>
<dbReference type="EMBL" id="GBRH01262898">
    <property type="protein sequence ID" value="JAD34997.1"/>
    <property type="molecule type" value="Transcribed_RNA"/>
</dbReference>